<dbReference type="FunFam" id="3.40.50.300:FF:001092">
    <property type="entry name" value="ATP-binding cassette sub-family F member 2"/>
    <property type="match status" value="1"/>
</dbReference>
<evidence type="ECO:0000259" key="4">
    <source>
        <dbReference type="PROSITE" id="PS50893"/>
    </source>
</evidence>
<dbReference type="Gene3D" id="3.40.50.300">
    <property type="entry name" value="P-loop containing nucleotide triphosphate hydrolases"/>
    <property type="match status" value="3"/>
</dbReference>
<keyword evidence="2" id="KW-0547">Nucleotide-binding</keyword>
<dbReference type="FunFam" id="3.40.50.300:FF:000011">
    <property type="entry name" value="Putative ABC transporter ATP-binding component"/>
    <property type="match status" value="1"/>
</dbReference>
<evidence type="ECO:0000256" key="2">
    <source>
        <dbReference type="ARBA" id="ARBA00022741"/>
    </source>
</evidence>
<dbReference type="PROSITE" id="PS50893">
    <property type="entry name" value="ABC_TRANSPORTER_2"/>
    <property type="match status" value="2"/>
</dbReference>
<proteinExistence type="predicted"/>
<dbReference type="InterPro" id="IPR003439">
    <property type="entry name" value="ABC_transporter-like_ATP-bd"/>
</dbReference>
<dbReference type="InterPro" id="IPR003593">
    <property type="entry name" value="AAA+_ATPase"/>
</dbReference>
<feature type="domain" description="ABC transporter" evidence="4">
    <location>
        <begin position="642"/>
        <end position="854"/>
    </location>
</feature>
<dbReference type="EMBL" id="HBFQ01016226">
    <property type="protein sequence ID" value="CAD8836908.1"/>
    <property type="molecule type" value="Transcribed_RNA"/>
</dbReference>
<dbReference type="PANTHER" id="PTHR19211:SF134">
    <property type="entry name" value="ABC TRANSPORTER DOMAIN-CONTAINING PROTEIN"/>
    <property type="match status" value="1"/>
</dbReference>
<dbReference type="GO" id="GO:0005524">
    <property type="term" value="F:ATP binding"/>
    <property type="evidence" value="ECO:0007669"/>
    <property type="project" value="UniProtKB-KW"/>
</dbReference>
<name>A0A7S0ZYN3_NOCSC</name>
<protein>
    <recommendedName>
        <fullName evidence="4">ABC transporter domain-containing protein</fullName>
    </recommendedName>
</protein>
<gene>
    <name evidence="5" type="ORF">NSCI0253_LOCUS11256</name>
</gene>
<dbReference type="InterPro" id="IPR032781">
    <property type="entry name" value="ABC_tran_Xtn"/>
</dbReference>
<accession>A0A7S0ZYN3</accession>
<evidence type="ECO:0000256" key="1">
    <source>
        <dbReference type="ARBA" id="ARBA00022737"/>
    </source>
</evidence>
<dbReference type="InterPro" id="IPR050611">
    <property type="entry name" value="ABCF"/>
</dbReference>
<dbReference type="PROSITE" id="PS00211">
    <property type="entry name" value="ABC_TRANSPORTER_1"/>
    <property type="match status" value="2"/>
</dbReference>
<dbReference type="InterPro" id="IPR017871">
    <property type="entry name" value="ABC_transporter-like_CS"/>
</dbReference>
<evidence type="ECO:0000256" key="3">
    <source>
        <dbReference type="ARBA" id="ARBA00022840"/>
    </source>
</evidence>
<dbReference type="GO" id="GO:0016887">
    <property type="term" value="F:ATP hydrolysis activity"/>
    <property type="evidence" value="ECO:0007669"/>
    <property type="project" value="InterPro"/>
</dbReference>
<dbReference type="InterPro" id="IPR027417">
    <property type="entry name" value="P-loop_NTPase"/>
</dbReference>
<dbReference type="SUPFAM" id="SSF52540">
    <property type="entry name" value="P-loop containing nucleoside triphosphate hydrolases"/>
    <property type="match status" value="3"/>
</dbReference>
<dbReference type="CDD" id="cd03221">
    <property type="entry name" value="ABCF_EF-3"/>
    <property type="match status" value="2"/>
</dbReference>
<dbReference type="Pfam" id="PF00005">
    <property type="entry name" value="ABC_tran"/>
    <property type="match status" value="3"/>
</dbReference>
<keyword evidence="3" id="KW-0067">ATP-binding</keyword>
<evidence type="ECO:0000313" key="5">
    <source>
        <dbReference type="EMBL" id="CAD8836908.1"/>
    </source>
</evidence>
<dbReference type="SMART" id="SM00382">
    <property type="entry name" value="AAA"/>
    <property type="match status" value="2"/>
</dbReference>
<reference evidence="5" key="1">
    <citation type="submission" date="2021-01" db="EMBL/GenBank/DDBJ databases">
        <authorList>
            <person name="Corre E."/>
            <person name="Pelletier E."/>
            <person name="Niang G."/>
            <person name="Scheremetjew M."/>
            <person name="Finn R."/>
            <person name="Kale V."/>
            <person name="Holt S."/>
            <person name="Cochrane G."/>
            <person name="Meng A."/>
            <person name="Brown T."/>
            <person name="Cohen L."/>
        </authorList>
    </citation>
    <scope>NUCLEOTIDE SEQUENCE</scope>
</reference>
<dbReference type="PANTHER" id="PTHR19211">
    <property type="entry name" value="ATP-BINDING TRANSPORT PROTEIN-RELATED"/>
    <property type="match status" value="1"/>
</dbReference>
<sequence length="855" mass="95382">MGPRRWARWRSTAAFEWHTSPSSTCSTWVSSRSARLSSTSSCVLGMVTTRRPRHACRCRKVKKRRTSEERGQSSMGNVAKRWSYCCRDKKKGKEIVYEVKWKELDDQKQNTYEPLSKLRVLGVERMAAALDERIACAAAGTQLRPLTTREIVKHLEPFGLTEDMTCRRAISMLSAGQKSKLMLGAAFWTKPHIVCLDEPTNYLDVETVEALQKALRSFRGGCVVVTHNEQFIDEVCEERWHVEGGRVAVKKKNGAAGKAMKAVGGSKNAAAAKAKVVADRQIAAVDKVAEKAELAQQNALTVFLAARRKMGPCKSDVKVSNFDLDSPDGVPLLRSTNLQLTRGRRYGLVGRNGAGKSSLLRAISSYSLDRFPKNLKVLHVEQEAAGDDRTPLQTLMDGDLELAMLKKEEAELLAETGGKDPGRLKEVSDRLEEIGAAEAEARGARILRGLQFTPDLLEKGTKALSGGWRMRVSLAMALFAKPELLLLDEPTNHLDFPAVLWLQDYLTAFTETAILVSHDRHFLDTVATDVIQLNTQKLSYYRGGYTTFSETAAEQRLAQQRAYDAQRRQIEHIEEFIGRFDMQLPKEERAKKHPAIVAQIESRKRQLEKMEKIEDPAMTYGDGENLAFRFPAVGGLRKDELVRLDTVTFGYPGSDPLFVDATLRIDLKSRVGVLGRNGAGKSTLLKVMIGELTAQKGSVTVNRNMRIALFAQHHVDTLDLKNTCIECVQARFPGLPDQEVRNMLGRFGIQGDMALRRIKTLSGGQKSRVALTIITQCQPHMIVLDEPTNHLDMESIDSLIEAVENFDGAVVFVSHDQYFLSKIATELVAVANGAVRIFRDLEEAKQFTYKACEVR</sequence>
<dbReference type="AlphaFoldDB" id="A0A7S0ZYN3"/>
<dbReference type="FunFam" id="3.40.50.300:FF:001197">
    <property type="entry name" value="Putative ATP-binding cassette family ATPase"/>
    <property type="match status" value="1"/>
</dbReference>
<feature type="domain" description="ABC transporter" evidence="4">
    <location>
        <begin position="317"/>
        <end position="560"/>
    </location>
</feature>
<organism evidence="5">
    <name type="scientific">Noctiluca scintillans</name>
    <name type="common">Sea sparkle</name>
    <name type="synonym">Red tide dinoflagellate</name>
    <dbReference type="NCBI Taxonomy" id="2966"/>
    <lineage>
        <taxon>Eukaryota</taxon>
        <taxon>Sar</taxon>
        <taxon>Alveolata</taxon>
        <taxon>Dinophyceae</taxon>
        <taxon>Noctilucales</taxon>
        <taxon>Noctilucaceae</taxon>
        <taxon>Noctiluca</taxon>
    </lineage>
</organism>
<keyword evidence="1" id="KW-0677">Repeat</keyword>
<dbReference type="Pfam" id="PF12848">
    <property type="entry name" value="ABC_tran_Xtn"/>
    <property type="match status" value="1"/>
</dbReference>